<protein>
    <submittedName>
        <fullName evidence="3">Uncharacterized LOC114461321</fullName>
    </submittedName>
</protein>
<feature type="compositionally biased region" description="Polar residues" evidence="1">
    <location>
        <begin position="395"/>
        <end position="404"/>
    </location>
</feature>
<keyword evidence="4" id="KW-1185">Reference proteome</keyword>
<evidence type="ECO:0000256" key="1">
    <source>
        <dbReference type="SAM" id="MobiDB-lite"/>
    </source>
</evidence>
<organism evidence="3 4">
    <name type="scientific">Gouania willdenowi</name>
    <name type="common">Blunt-snouted clingfish</name>
    <name type="synonym">Lepadogaster willdenowi</name>
    <dbReference type="NCBI Taxonomy" id="441366"/>
    <lineage>
        <taxon>Eukaryota</taxon>
        <taxon>Metazoa</taxon>
        <taxon>Chordata</taxon>
        <taxon>Craniata</taxon>
        <taxon>Vertebrata</taxon>
        <taxon>Euteleostomi</taxon>
        <taxon>Actinopterygii</taxon>
        <taxon>Neopterygii</taxon>
        <taxon>Teleostei</taxon>
        <taxon>Neoteleostei</taxon>
        <taxon>Acanthomorphata</taxon>
        <taxon>Ovalentaria</taxon>
        <taxon>Blenniimorphae</taxon>
        <taxon>Blenniiformes</taxon>
        <taxon>Gobiesocoidei</taxon>
        <taxon>Gobiesocidae</taxon>
        <taxon>Gobiesocinae</taxon>
        <taxon>Gouania</taxon>
    </lineage>
</organism>
<feature type="compositionally biased region" description="Polar residues" evidence="1">
    <location>
        <begin position="413"/>
        <end position="431"/>
    </location>
</feature>
<feature type="transmembrane region" description="Helical" evidence="2">
    <location>
        <begin position="206"/>
        <end position="228"/>
    </location>
</feature>
<keyword evidence="2" id="KW-1133">Transmembrane helix</keyword>
<keyword evidence="2" id="KW-0472">Membrane</keyword>
<dbReference type="InterPro" id="IPR036116">
    <property type="entry name" value="FN3_sf"/>
</dbReference>
<sequence length="514" mass="56392">MQPSLRRCKVCLCLKSCQNQSCTFDVILLTDKQLNMNQGKYHMVENCSLEQCGSGWCCCSVQMKLLYGDDHVVTVWERGRPMGSKTFVVEQSGMLSLKPKTPTIISVNETNGNFDIMWESNMRGIVKDSLRSELTYYKEGDTNHIPVKHITVNGLYYYKLPGRQLEPGTTYVLSVRSISNWSGKMSNSSPVWQFNTSSSSSSSDSLLIIVASCLSVAAVIFSAYFCYVNVTFLSSRSKVSVSENSSGIFQHSGISTGSSHPSDSSTDNVHVIECVQRALVKAFPLINLMSPLDPDLRIENKVPSLPSGSCQILNKTYSSSLPNTSCTRPMVVDPSEVKWRTEMLCDPAYRLTDSDVTACCLQQGSTFTLPAPQDFISSSLFSSSAMTDMSYQPCSVDSGRVTNDSSSSSFSSPTNSAITSNLESKTSVNQKQSDRETTGCAKNPTVGSHSFSALDVNNKTSHSLTKDTSPHVSHNVFSFIGFNNHQQTEQIPFLQVIATGQPGPLITVDDYHRV</sequence>
<dbReference type="AlphaFoldDB" id="A0A8C5EH10"/>
<name>A0A8C5EH10_GOUWI</name>
<dbReference type="SUPFAM" id="SSF49265">
    <property type="entry name" value="Fibronectin type III"/>
    <property type="match status" value="1"/>
</dbReference>
<reference evidence="3" key="2">
    <citation type="submission" date="2025-08" db="UniProtKB">
        <authorList>
            <consortium name="Ensembl"/>
        </authorList>
    </citation>
    <scope>IDENTIFICATION</scope>
</reference>
<dbReference type="Ensembl" id="ENSGWIT00000023612.1">
    <property type="protein sequence ID" value="ENSGWIP00000021527.1"/>
    <property type="gene ID" value="ENSGWIG00000011608.1"/>
</dbReference>
<reference evidence="3" key="3">
    <citation type="submission" date="2025-09" db="UniProtKB">
        <authorList>
            <consortium name="Ensembl"/>
        </authorList>
    </citation>
    <scope>IDENTIFICATION</scope>
</reference>
<dbReference type="Proteomes" id="UP000694680">
    <property type="component" value="Chromosome 3"/>
</dbReference>
<evidence type="ECO:0000313" key="4">
    <source>
        <dbReference type="Proteomes" id="UP000694680"/>
    </source>
</evidence>
<evidence type="ECO:0000256" key="2">
    <source>
        <dbReference type="SAM" id="Phobius"/>
    </source>
</evidence>
<reference evidence="3" key="1">
    <citation type="submission" date="2020-06" db="EMBL/GenBank/DDBJ databases">
        <authorList>
            <consortium name="Wellcome Sanger Institute Data Sharing"/>
        </authorList>
    </citation>
    <scope>NUCLEOTIDE SEQUENCE [LARGE SCALE GENOMIC DNA]</scope>
</reference>
<dbReference type="Gene3D" id="2.60.40.10">
    <property type="entry name" value="Immunoglobulins"/>
    <property type="match status" value="1"/>
</dbReference>
<proteinExistence type="predicted"/>
<keyword evidence="2" id="KW-0812">Transmembrane</keyword>
<evidence type="ECO:0000313" key="3">
    <source>
        <dbReference type="Ensembl" id="ENSGWIP00000021527.1"/>
    </source>
</evidence>
<gene>
    <name evidence="3" type="primary">LOC114461321</name>
</gene>
<dbReference type="InterPro" id="IPR013783">
    <property type="entry name" value="Ig-like_fold"/>
</dbReference>
<feature type="region of interest" description="Disordered" evidence="1">
    <location>
        <begin position="395"/>
        <end position="446"/>
    </location>
</feature>
<accession>A0A8C5EH10</accession>